<feature type="region of interest" description="Disordered" evidence="1">
    <location>
        <begin position="1"/>
        <end position="32"/>
    </location>
</feature>
<proteinExistence type="predicted"/>
<feature type="compositionally biased region" description="Low complexity" evidence="1">
    <location>
        <begin position="258"/>
        <end position="269"/>
    </location>
</feature>
<organism evidence="3 4">
    <name type="scientific">Nakamurella alba</name>
    <dbReference type="NCBI Taxonomy" id="2665158"/>
    <lineage>
        <taxon>Bacteria</taxon>
        <taxon>Bacillati</taxon>
        <taxon>Actinomycetota</taxon>
        <taxon>Actinomycetes</taxon>
        <taxon>Nakamurellales</taxon>
        <taxon>Nakamurellaceae</taxon>
        <taxon>Nakamurella</taxon>
    </lineage>
</organism>
<dbReference type="AlphaFoldDB" id="A0A7K1FJA1"/>
<accession>A0A7K1FJA1</accession>
<feature type="domain" description="DUF222" evidence="2">
    <location>
        <begin position="293"/>
        <end position="471"/>
    </location>
</feature>
<feature type="region of interest" description="Disordered" evidence="1">
    <location>
        <begin position="91"/>
        <end position="279"/>
    </location>
</feature>
<dbReference type="Proteomes" id="UP000460221">
    <property type="component" value="Unassembled WGS sequence"/>
</dbReference>
<protein>
    <submittedName>
        <fullName evidence="3">DUF222 domain-containing protein</fullName>
    </submittedName>
</protein>
<feature type="region of interest" description="Disordered" evidence="1">
    <location>
        <begin position="494"/>
        <end position="704"/>
    </location>
</feature>
<evidence type="ECO:0000313" key="3">
    <source>
        <dbReference type="EMBL" id="MTD14168.1"/>
    </source>
</evidence>
<dbReference type="CDD" id="cd00085">
    <property type="entry name" value="HNHc"/>
    <property type="match status" value="1"/>
</dbReference>
<sequence>MSLSIDAHAGGGAPLEPAESSEPSPFADRPFGTADLLDGSSVTELSGRDLVIRIDAGRALIALLQAQTLELMAALAVPGVAGPVEGLAKYSADPGSSPRGRATGGAESPATADGEPVPTAATASGAETTVPGEEVEPESEDVPDVAGGDHLAGKPASSTVAPDSETIVVPEGVASDSESAPDSPSGDHSADSAALPMEPGPDATTFHAGREVSSDTEELMASDGAGYDPADGATSSVESTSDTGVIDAGEELASGSEDVTTPGGTPDVGGPRDRSIGAADPDLDAQIAAAVAWAKAEEAAASQAAGEIGGVLTMSPRTARHRVHQARMLTGPLTATLHALAAGELDQARALLICDKACQLPEHLWATFEARMLVAAPGRCTSNLAALADRLVIAMDPAEASDAEHAAYARRGVSERSLPRGMARLTADVAAEDSQMIMKVLAMLADATRGMDERGINARRADALTDLFARLAAGRTVTLADLYDFPELRDVREAGATDEQVPSEEEPEGPDGDSGGHPVGEDSEGSAAAADADPAGPAGRRSEDGATRCSDDADGHSADADRAAEGDAVSGGPAIDDPVASDTEPDDSTSDGPVTEDPTVDDPAWGGSARDDSTSGGPATDDSTAVDSGPDDSGWGGSAPDDSTAGSATDDSTADDPTSEGPAPDDSAPDDPAPDDATAEKAHHRRRRFATRPPLDPWTTEPTETTMPARAVRAEHAFHGVIMVSLEVYRQLTDHARHGYSECTFAGHLSGYGAVTGELAEAMMSAATTVTMLVIDPETGAPVGVSDRTYLPRAHTRRKMQLLTQTCSWPSCRRPSERCDADHCIPYDPSDPDSGGQTCVHNLRPLCRHHHRMKTHGGWNYTEHPDRSATFTGPLGNNYLRPPPAVTHPAEWRTDDVPPPF</sequence>
<feature type="compositionally biased region" description="Low complexity" evidence="1">
    <location>
        <begin position="627"/>
        <end position="651"/>
    </location>
</feature>
<feature type="compositionally biased region" description="Acidic residues" evidence="1">
    <location>
        <begin position="501"/>
        <end position="511"/>
    </location>
</feature>
<feature type="compositionally biased region" description="Basic and acidic residues" evidence="1">
    <location>
        <begin position="540"/>
        <end position="565"/>
    </location>
</feature>
<feature type="compositionally biased region" description="Low complexity" evidence="1">
    <location>
        <begin position="174"/>
        <end position="184"/>
    </location>
</feature>
<feature type="compositionally biased region" description="Low complexity" evidence="1">
    <location>
        <begin position="525"/>
        <end position="539"/>
    </location>
</feature>
<feature type="compositionally biased region" description="Acidic residues" evidence="1">
    <location>
        <begin position="133"/>
        <end position="143"/>
    </location>
</feature>
<dbReference type="InterPro" id="IPR003870">
    <property type="entry name" value="DUF222"/>
</dbReference>
<feature type="region of interest" description="Disordered" evidence="1">
    <location>
        <begin position="870"/>
        <end position="901"/>
    </location>
</feature>
<reference evidence="3 4" key="1">
    <citation type="submission" date="2019-11" db="EMBL/GenBank/DDBJ databases">
        <authorList>
            <person name="Jiang L.-Q."/>
        </authorList>
    </citation>
    <scope>NUCLEOTIDE SEQUENCE [LARGE SCALE GENOMIC DNA]</scope>
    <source>
        <strain evidence="3 4">YIM 132087</strain>
    </source>
</reference>
<feature type="compositionally biased region" description="Low complexity" evidence="1">
    <location>
        <begin position="14"/>
        <end position="27"/>
    </location>
</feature>
<keyword evidence="4" id="KW-1185">Reference proteome</keyword>
<evidence type="ECO:0000259" key="2">
    <source>
        <dbReference type="Pfam" id="PF02720"/>
    </source>
</evidence>
<evidence type="ECO:0000313" key="4">
    <source>
        <dbReference type="Proteomes" id="UP000460221"/>
    </source>
</evidence>
<feature type="compositionally biased region" description="Basic and acidic residues" evidence="1">
    <location>
        <begin position="890"/>
        <end position="901"/>
    </location>
</feature>
<name>A0A7K1FJA1_9ACTN</name>
<feature type="compositionally biased region" description="Polar residues" evidence="1">
    <location>
        <begin position="614"/>
        <end position="626"/>
    </location>
</feature>
<dbReference type="InterPro" id="IPR003615">
    <property type="entry name" value="HNH_nuc"/>
</dbReference>
<gene>
    <name evidence="3" type="ORF">GIS00_09445</name>
</gene>
<feature type="compositionally biased region" description="Polar residues" evidence="1">
    <location>
        <begin position="233"/>
        <end position="243"/>
    </location>
</feature>
<dbReference type="Pfam" id="PF02720">
    <property type="entry name" value="DUF222"/>
    <property type="match status" value="1"/>
</dbReference>
<comment type="caution">
    <text evidence="3">The sequence shown here is derived from an EMBL/GenBank/DDBJ whole genome shotgun (WGS) entry which is preliminary data.</text>
</comment>
<evidence type="ECO:0000256" key="1">
    <source>
        <dbReference type="SAM" id="MobiDB-lite"/>
    </source>
</evidence>
<dbReference type="EMBL" id="WLYK01000002">
    <property type="protein sequence ID" value="MTD14168.1"/>
    <property type="molecule type" value="Genomic_DNA"/>
</dbReference>